<evidence type="ECO:0000256" key="1">
    <source>
        <dbReference type="ARBA" id="ARBA00004479"/>
    </source>
</evidence>
<organism evidence="12 13">
    <name type="scientific">Populus trichocarpa</name>
    <name type="common">Western balsam poplar</name>
    <name type="synonym">Populus balsamifera subsp. trichocarpa</name>
    <dbReference type="NCBI Taxonomy" id="3694"/>
    <lineage>
        <taxon>Eukaryota</taxon>
        <taxon>Viridiplantae</taxon>
        <taxon>Streptophyta</taxon>
        <taxon>Embryophyta</taxon>
        <taxon>Tracheophyta</taxon>
        <taxon>Spermatophyta</taxon>
        <taxon>Magnoliopsida</taxon>
        <taxon>eudicotyledons</taxon>
        <taxon>Gunneridae</taxon>
        <taxon>Pentapetalae</taxon>
        <taxon>rosids</taxon>
        <taxon>fabids</taxon>
        <taxon>Malpighiales</taxon>
        <taxon>Salicaceae</taxon>
        <taxon>Saliceae</taxon>
        <taxon>Populus</taxon>
    </lineage>
</organism>
<evidence type="ECO:0000313" key="12">
    <source>
        <dbReference type="EMBL" id="RQO89900.1"/>
    </source>
</evidence>
<evidence type="ECO:0000313" key="13">
    <source>
        <dbReference type="Proteomes" id="UP000006729"/>
    </source>
</evidence>
<evidence type="ECO:0000256" key="8">
    <source>
        <dbReference type="ARBA" id="ARBA00023170"/>
    </source>
</evidence>
<keyword evidence="3" id="KW-0812">Transmembrane</keyword>
<dbReference type="InterPro" id="IPR032675">
    <property type="entry name" value="LRR_dom_sf"/>
</dbReference>
<keyword evidence="5" id="KW-0677">Repeat</keyword>
<evidence type="ECO:0000256" key="3">
    <source>
        <dbReference type="ARBA" id="ARBA00022692"/>
    </source>
</evidence>
<dbReference type="InterPro" id="IPR013210">
    <property type="entry name" value="LRR_N_plant-typ"/>
</dbReference>
<evidence type="ECO:0000256" key="7">
    <source>
        <dbReference type="ARBA" id="ARBA00023136"/>
    </source>
</evidence>
<keyword evidence="2" id="KW-0433">Leucine-rich repeat</keyword>
<gene>
    <name evidence="12" type="ORF">POPTR_005G016000</name>
</gene>
<dbReference type="InterPro" id="IPR046956">
    <property type="entry name" value="RLP23-like"/>
</dbReference>
<evidence type="ECO:0000256" key="10">
    <source>
        <dbReference type="SAM" id="SignalP"/>
    </source>
</evidence>
<evidence type="ECO:0000256" key="5">
    <source>
        <dbReference type="ARBA" id="ARBA00022737"/>
    </source>
</evidence>
<sequence>MSSKWVWMLVTLAWVNEWCHCCLEKERIGLLEIKAWINHPNGSSLTHWVENKEDGDCCQWHEVKCDNTTGRVVELSLPFTREYWILGDLYLNASLFLPFKYLKSLHLGGNGLVGCFENQGLEVLSSTLRKLELLDLNLNQFNDSTLSCLSGLLSLKSLDLSRTLLTGSSAIKELPSAGRVLLKSTPVNDRTLRVDKGPMFLRKLPGREEKSRNTSSRLVEFHNPVEQIR</sequence>
<protein>
    <recommendedName>
        <fullName evidence="11">Leucine-rich repeat-containing N-terminal plant-type domain-containing protein</fullName>
    </recommendedName>
</protein>
<feature type="domain" description="Leucine-rich repeat-containing N-terminal plant-type" evidence="11">
    <location>
        <begin position="25"/>
        <end position="66"/>
    </location>
</feature>
<dbReference type="Proteomes" id="UP000006729">
    <property type="component" value="Chromosome 5"/>
</dbReference>
<dbReference type="EMBL" id="CM009294">
    <property type="protein sequence ID" value="RQO89900.1"/>
    <property type="molecule type" value="Genomic_DNA"/>
</dbReference>
<keyword evidence="9" id="KW-0325">Glycoprotein</keyword>
<dbReference type="Pfam" id="PF08263">
    <property type="entry name" value="LRRNT_2"/>
    <property type="match status" value="1"/>
</dbReference>
<accession>A0A3N7F2Y2</accession>
<keyword evidence="4 10" id="KW-0732">Signal</keyword>
<name>A0A3N7F2Y2_POPTR</name>
<dbReference type="GO" id="GO:0005886">
    <property type="term" value="C:plasma membrane"/>
    <property type="evidence" value="ECO:0000318"/>
    <property type="project" value="GO_Central"/>
</dbReference>
<evidence type="ECO:0000256" key="2">
    <source>
        <dbReference type="ARBA" id="ARBA00022614"/>
    </source>
</evidence>
<keyword evidence="7" id="KW-0472">Membrane</keyword>
<comment type="subcellular location">
    <subcellularLocation>
        <location evidence="1">Membrane</location>
        <topology evidence="1">Single-pass type I membrane protein</topology>
    </subcellularLocation>
</comment>
<dbReference type="PANTHER" id="PTHR48063:SF35">
    <property type="entry name" value="RECEPTOR-LIKE PROTEIN 12"/>
    <property type="match status" value="1"/>
</dbReference>
<dbReference type="Gene3D" id="3.80.10.10">
    <property type="entry name" value="Ribonuclease Inhibitor"/>
    <property type="match status" value="1"/>
</dbReference>
<dbReference type="SUPFAM" id="SSF52058">
    <property type="entry name" value="L domain-like"/>
    <property type="match status" value="1"/>
</dbReference>
<proteinExistence type="predicted"/>
<dbReference type="InParanoid" id="A0A3N7F2Y2"/>
<dbReference type="AlphaFoldDB" id="A0A3N7F2Y2"/>
<dbReference type="PANTHER" id="PTHR48063">
    <property type="entry name" value="LRR RECEPTOR-LIKE KINASE"/>
    <property type="match status" value="1"/>
</dbReference>
<keyword evidence="6" id="KW-1133">Transmembrane helix</keyword>
<reference evidence="12 13" key="1">
    <citation type="journal article" date="2006" name="Science">
        <title>The genome of black cottonwood, Populus trichocarpa (Torr. &amp; Gray).</title>
        <authorList>
            <person name="Tuskan G.A."/>
            <person name="Difazio S."/>
            <person name="Jansson S."/>
            <person name="Bohlmann J."/>
            <person name="Grigoriev I."/>
            <person name="Hellsten U."/>
            <person name="Putnam N."/>
            <person name="Ralph S."/>
            <person name="Rombauts S."/>
            <person name="Salamov A."/>
            <person name="Schein J."/>
            <person name="Sterck L."/>
            <person name="Aerts A."/>
            <person name="Bhalerao R.R."/>
            <person name="Bhalerao R.P."/>
            <person name="Blaudez D."/>
            <person name="Boerjan W."/>
            <person name="Brun A."/>
            <person name="Brunner A."/>
            <person name="Busov V."/>
            <person name="Campbell M."/>
            <person name="Carlson J."/>
            <person name="Chalot M."/>
            <person name="Chapman J."/>
            <person name="Chen G.L."/>
            <person name="Cooper D."/>
            <person name="Coutinho P.M."/>
            <person name="Couturier J."/>
            <person name="Covert S."/>
            <person name="Cronk Q."/>
            <person name="Cunningham R."/>
            <person name="Davis J."/>
            <person name="Degroeve S."/>
            <person name="Dejardin A."/>
            <person name="Depamphilis C."/>
            <person name="Detter J."/>
            <person name="Dirks B."/>
            <person name="Dubchak I."/>
            <person name="Duplessis S."/>
            <person name="Ehlting J."/>
            <person name="Ellis B."/>
            <person name="Gendler K."/>
            <person name="Goodstein D."/>
            <person name="Gribskov M."/>
            <person name="Grimwood J."/>
            <person name="Groover A."/>
            <person name="Gunter L."/>
            <person name="Hamberger B."/>
            <person name="Heinze B."/>
            <person name="Helariutta Y."/>
            <person name="Henrissat B."/>
            <person name="Holligan D."/>
            <person name="Holt R."/>
            <person name="Huang W."/>
            <person name="Islam-Faridi N."/>
            <person name="Jones S."/>
            <person name="Jones-Rhoades M."/>
            <person name="Jorgensen R."/>
            <person name="Joshi C."/>
            <person name="Kangasjarvi J."/>
            <person name="Karlsson J."/>
            <person name="Kelleher C."/>
            <person name="Kirkpatrick R."/>
            <person name="Kirst M."/>
            <person name="Kohler A."/>
            <person name="Kalluri U."/>
            <person name="Larimer F."/>
            <person name="Leebens-Mack J."/>
            <person name="Leple J.C."/>
            <person name="Locascio P."/>
            <person name="Lou Y."/>
            <person name="Lucas S."/>
            <person name="Martin F."/>
            <person name="Montanini B."/>
            <person name="Napoli C."/>
            <person name="Nelson D.R."/>
            <person name="Nelson C."/>
            <person name="Nieminen K."/>
            <person name="Nilsson O."/>
            <person name="Pereda V."/>
            <person name="Peter G."/>
            <person name="Philippe R."/>
            <person name="Pilate G."/>
            <person name="Poliakov A."/>
            <person name="Razumovskaya J."/>
            <person name="Richardson P."/>
            <person name="Rinaldi C."/>
            <person name="Ritland K."/>
            <person name="Rouze P."/>
            <person name="Ryaboy D."/>
            <person name="Schmutz J."/>
            <person name="Schrader J."/>
            <person name="Segerman B."/>
            <person name="Shin H."/>
            <person name="Siddiqui A."/>
            <person name="Sterky F."/>
            <person name="Terry A."/>
            <person name="Tsai C.J."/>
            <person name="Uberbacher E."/>
            <person name="Unneberg P."/>
            <person name="Vahala J."/>
            <person name="Wall K."/>
            <person name="Wessler S."/>
            <person name="Yang G."/>
            <person name="Yin T."/>
            <person name="Douglas C."/>
            <person name="Marra M."/>
            <person name="Sandberg G."/>
            <person name="Van de Peer Y."/>
            <person name="Rokhsar D."/>
        </authorList>
    </citation>
    <scope>NUCLEOTIDE SEQUENCE [LARGE SCALE GENOMIC DNA]</scope>
    <source>
        <strain evidence="13">cv. Nisqually</strain>
    </source>
</reference>
<evidence type="ECO:0000256" key="9">
    <source>
        <dbReference type="ARBA" id="ARBA00023180"/>
    </source>
</evidence>
<evidence type="ECO:0000259" key="11">
    <source>
        <dbReference type="Pfam" id="PF08263"/>
    </source>
</evidence>
<evidence type="ECO:0000256" key="4">
    <source>
        <dbReference type="ARBA" id="ARBA00022729"/>
    </source>
</evidence>
<keyword evidence="8" id="KW-0675">Receptor</keyword>
<evidence type="ECO:0000256" key="6">
    <source>
        <dbReference type="ARBA" id="ARBA00022989"/>
    </source>
</evidence>
<dbReference type="GO" id="GO:0038023">
    <property type="term" value="F:signaling receptor activity"/>
    <property type="evidence" value="ECO:0000318"/>
    <property type="project" value="GO_Central"/>
</dbReference>
<feature type="chain" id="PRO_5018253781" description="Leucine-rich repeat-containing N-terminal plant-type domain-containing protein" evidence="10">
    <location>
        <begin position="22"/>
        <end position="229"/>
    </location>
</feature>
<feature type="signal peptide" evidence="10">
    <location>
        <begin position="1"/>
        <end position="21"/>
    </location>
</feature>
<keyword evidence="13" id="KW-1185">Reference proteome</keyword>